<keyword evidence="2" id="KW-1185">Reference proteome</keyword>
<evidence type="ECO:0000313" key="2">
    <source>
        <dbReference type="Proteomes" id="UP001277972"/>
    </source>
</evidence>
<protein>
    <submittedName>
        <fullName evidence="1">PHP domain-containing protein</fullName>
    </submittedName>
</protein>
<dbReference type="EMBL" id="JAWZSR010000002">
    <property type="protein sequence ID" value="MDX8045323.1"/>
    <property type="molecule type" value="Genomic_DNA"/>
</dbReference>
<proteinExistence type="predicted"/>
<organism evidence="1 2">
    <name type="scientific">Gracilibacillus pellucidus</name>
    <dbReference type="NCBI Taxonomy" id="3095368"/>
    <lineage>
        <taxon>Bacteria</taxon>
        <taxon>Bacillati</taxon>
        <taxon>Bacillota</taxon>
        <taxon>Bacilli</taxon>
        <taxon>Bacillales</taxon>
        <taxon>Bacillaceae</taxon>
        <taxon>Gracilibacillus</taxon>
    </lineage>
</organism>
<reference evidence="1" key="1">
    <citation type="submission" date="2023-11" db="EMBL/GenBank/DDBJ databases">
        <title>Gracilibacillus pellucida a moderately halophilic bacterium isolated from saline soil in Xinjiang province.</title>
        <authorList>
            <person name="Zhang Z."/>
            <person name="Tan F."/>
            <person name="Wang Y."/>
            <person name="Xia M."/>
        </authorList>
    </citation>
    <scope>NUCLEOTIDE SEQUENCE</scope>
    <source>
        <strain evidence="1">S3-1-1</strain>
    </source>
</reference>
<evidence type="ECO:0000313" key="1">
    <source>
        <dbReference type="EMBL" id="MDX8045323.1"/>
    </source>
</evidence>
<dbReference type="Proteomes" id="UP001277972">
    <property type="component" value="Unassembled WGS sequence"/>
</dbReference>
<name>A0ACC6M371_9BACI</name>
<comment type="caution">
    <text evidence="1">The sequence shown here is derived from an EMBL/GenBank/DDBJ whole genome shotgun (WGS) entry which is preliminary data.</text>
</comment>
<sequence>MNIDFHTHGKLSKKIPFSVSEFIESVKEAKESGLDAIALTEHFNAVGFLDVYKSMDEHFPYQEDFYNVNGVQVFPGMEVDAKEGGHFLFIGTRENIRDFWYQLEPYQSKENFLPIKEILSLAEPYSFLQIGAHPFRLSNSLTQHDSSVFNQLDALDLNAKDLYKMGIKMKDKLMMYSYEKDLPILAGSDTHHYLQYGSVVNRFHKECKTVDELKQVLRTDNYDLYISPHLEIKVKAATAIKKVLKSQCAESSLS</sequence>
<gene>
    <name evidence="1" type="ORF">SH601_04910</name>
</gene>
<accession>A0ACC6M371</accession>